<dbReference type="HOGENOM" id="CLU_083263_0_0_7"/>
<evidence type="ECO:0000256" key="1">
    <source>
        <dbReference type="SAM" id="SignalP"/>
    </source>
</evidence>
<reference evidence="3" key="1">
    <citation type="submission" date="2009-09" db="EMBL/GenBank/DDBJ databases">
        <title>The complete chromosome of Desulfohalobium retbaense DSM 5692.</title>
        <authorList>
            <consortium name="US DOE Joint Genome Institute (JGI-PGF)"/>
            <person name="Lucas S."/>
            <person name="Copeland A."/>
            <person name="Lapidus A."/>
            <person name="Glavina del Rio T."/>
            <person name="Dalin E."/>
            <person name="Tice H."/>
            <person name="Bruce D."/>
            <person name="Goodwin L."/>
            <person name="Pitluck S."/>
            <person name="Kyrpides N."/>
            <person name="Mavromatis K."/>
            <person name="Ivanova N."/>
            <person name="Mikhailova N."/>
            <person name="Munk A.C."/>
            <person name="Brettin T."/>
            <person name="Detter J.C."/>
            <person name="Han C."/>
            <person name="Tapia R."/>
            <person name="Larimer F."/>
            <person name="Land M."/>
            <person name="Hauser L."/>
            <person name="Markowitz V."/>
            <person name="Cheng J.-F."/>
            <person name="Hugenholtz P."/>
            <person name="Woyke T."/>
            <person name="Wu D."/>
            <person name="Spring S."/>
            <person name="Klenk H.-P."/>
            <person name="Eisen J.A."/>
        </authorList>
    </citation>
    <scope>NUCLEOTIDE SEQUENCE [LARGE SCALE GENOMIC DNA]</scope>
    <source>
        <strain evidence="3">DSM 5692</strain>
    </source>
</reference>
<accession>C8X149</accession>
<feature type="chain" id="PRO_5002992716" description="Outer-membrane lipoprotein LolB" evidence="1">
    <location>
        <begin position="30"/>
        <end position="266"/>
    </location>
</feature>
<evidence type="ECO:0000313" key="2">
    <source>
        <dbReference type="EMBL" id="ACV68146.1"/>
    </source>
</evidence>
<keyword evidence="3" id="KW-1185">Reference proteome</keyword>
<dbReference type="OrthoDB" id="5470164at2"/>
<name>C8X149_DESRD</name>
<dbReference type="KEGG" id="drt:Dret_0855"/>
<gene>
    <name evidence="2" type="ordered locus">Dret_0855</name>
</gene>
<reference evidence="2 3" key="2">
    <citation type="journal article" date="2010" name="Stand. Genomic Sci.">
        <title>Complete genome sequence of Desulfohalobium retbaense type strain (HR(100)).</title>
        <authorList>
            <person name="Spring S."/>
            <person name="Nolan M."/>
            <person name="Lapidus A."/>
            <person name="Glavina Del Rio T."/>
            <person name="Copeland A."/>
            <person name="Tice H."/>
            <person name="Cheng J.F."/>
            <person name="Lucas S."/>
            <person name="Land M."/>
            <person name="Chen F."/>
            <person name="Bruce D."/>
            <person name="Goodwin L."/>
            <person name="Pitluck S."/>
            <person name="Ivanova N."/>
            <person name="Mavromatis K."/>
            <person name="Mikhailova N."/>
            <person name="Pati A."/>
            <person name="Chen A."/>
            <person name="Palaniappan K."/>
            <person name="Hauser L."/>
            <person name="Chang Y.J."/>
            <person name="Jeffries C.D."/>
            <person name="Munk C."/>
            <person name="Kiss H."/>
            <person name="Chain P."/>
            <person name="Han C."/>
            <person name="Brettin T."/>
            <person name="Detter J.C."/>
            <person name="Schuler E."/>
            <person name="Goker M."/>
            <person name="Rohde M."/>
            <person name="Bristow J."/>
            <person name="Eisen J.A."/>
            <person name="Markowitz V."/>
            <person name="Hugenholtz P."/>
            <person name="Kyrpides N.C."/>
            <person name="Klenk H.P."/>
        </authorList>
    </citation>
    <scope>NUCLEOTIDE SEQUENCE [LARGE SCALE GENOMIC DNA]</scope>
    <source>
        <strain evidence="2 3">DSM 5692</strain>
    </source>
</reference>
<protein>
    <recommendedName>
        <fullName evidence="4">Outer-membrane lipoprotein LolB</fullName>
    </recommendedName>
</protein>
<dbReference type="Proteomes" id="UP000001052">
    <property type="component" value="Chromosome"/>
</dbReference>
<dbReference type="EMBL" id="CP001734">
    <property type="protein sequence ID" value="ACV68146.1"/>
    <property type="molecule type" value="Genomic_DNA"/>
</dbReference>
<organism evidence="2 3">
    <name type="scientific">Desulfohalobium retbaense (strain ATCC 49708 / DSM 5692 / JCM 16813 / HR100)</name>
    <dbReference type="NCBI Taxonomy" id="485915"/>
    <lineage>
        <taxon>Bacteria</taxon>
        <taxon>Pseudomonadati</taxon>
        <taxon>Thermodesulfobacteriota</taxon>
        <taxon>Desulfovibrionia</taxon>
        <taxon>Desulfovibrionales</taxon>
        <taxon>Desulfohalobiaceae</taxon>
        <taxon>Desulfohalobium</taxon>
    </lineage>
</organism>
<evidence type="ECO:0008006" key="4">
    <source>
        <dbReference type="Google" id="ProtNLM"/>
    </source>
</evidence>
<dbReference type="STRING" id="485915.Dret_0855"/>
<feature type="signal peptide" evidence="1">
    <location>
        <begin position="1"/>
        <end position="29"/>
    </location>
</feature>
<keyword evidence="1" id="KW-0732">Signal</keyword>
<dbReference type="AlphaFoldDB" id="C8X149"/>
<sequence>MNSGSQTPKWVCGLLGLCLLLLQACLPQAPPSQPQLSAKEVWQRFQTDANATTSPEGFWLKASLNYAGNQGNHRIVFTMWGNYSRPVRMDLQAGIGTTFSLWRESETGWIAYYPGQEKAYTHENGRRGAQALGLATPFDLQELSRVMTGRLTEIVPNSYRSATRTPQGTFHFTSPSGASIQTLEIAPNGRVLAVTGTTPQPWTLTFSDFPSTKSAFARKITLEAGDAHKAVLRLKEVRWKKSGWDQSALQLKLPPETLRLRLHSPS</sequence>
<evidence type="ECO:0000313" key="3">
    <source>
        <dbReference type="Proteomes" id="UP000001052"/>
    </source>
</evidence>
<dbReference type="eggNOG" id="ENOG5032ZKK">
    <property type="taxonomic scope" value="Bacteria"/>
</dbReference>
<dbReference type="RefSeq" id="WP_015751304.1">
    <property type="nucleotide sequence ID" value="NC_013223.1"/>
</dbReference>
<proteinExistence type="predicted"/>